<proteinExistence type="predicted"/>
<gene>
    <name evidence="3" type="ORF">Cvel_22029.t1</name>
    <name evidence="4" type="ORF">Cvel_22029.t2.CR1</name>
</gene>
<feature type="compositionally biased region" description="Basic and acidic residues" evidence="1">
    <location>
        <begin position="43"/>
        <end position="62"/>
    </location>
</feature>
<feature type="region of interest" description="Disordered" evidence="1">
    <location>
        <begin position="437"/>
        <end position="456"/>
    </location>
</feature>
<accession>A0A0K6S7W6</accession>
<feature type="signal peptide" evidence="2">
    <location>
        <begin position="1"/>
        <end position="26"/>
    </location>
</feature>
<protein>
    <submittedName>
        <fullName evidence="4">Uncharacterized protein</fullName>
    </submittedName>
</protein>
<reference evidence="4" key="1">
    <citation type="submission" date="2014-11" db="EMBL/GenBank/DDBJ databases">
        <title>Molecular phylogeny of cliff fern family Woodsiaceae with morphological implications.</title>
        <authorList>
            <person name="Shao Y.-Z."/>
            <person name="Wei R."/>
            <person name="Zhang X.-C."/>
        </authorList>
    </citation>
    <scope>NUCLEOTIDE SEQUENCE</scope>
</reference>
<dbReference type="EMBL" id="CDMZ01001244">
    <property type="protein sequence ID" value="CUC09638.1"/>
    <property type="molecule type" value="Genomic_DNA"/>
</dbReference>
<feature type="compositionally biased region" description="Basic and acidic residues" evidence="1">
    <location>
        <begin position="437"/>
        <end position="449"/>
    </location>
</feature>
<feature type="region of interest" description="Disordered" evidence="1">
    <location>
        <begin position="43"/>
        <end position="142"/>
    </location>
</feature>
<evidence type="ECO:0000313" key="3">
    <source>
        <dbReference type="EMBL" id="CUC09637.1"/>
    </source>
</evidence>
<evidence type="ECO:0000256" key="1">
    <source>
        <dbReference type="SAM" id="MobiDB-lite"/>
    </source>
</evidence>
<feature type="compositionally biased region" description="Basic and acidic residues" evidence="1">
    <location>
        <begin position="108"/>
        <end position="117"/>
    </location>
</feature>
<dbReference type="Gene3D" id="3.90.950.10">
    <property type="match status" value="1"/>
</dbReference>
<organism evidence="4">
    <name type="scientific">Chromera velia CCMP2878</name>
    <dbReference type="NCBI Taxonomy" id="1169474"/>
    <lineage>
        <taxon>Eukaryota</taxon>
        <taxon>Sar</taxon>
        <taxon>Alveolata</taxon>
        <taxon>Colpodellida</taxon>
        <taxon>Chromeraceae</taxon>
        <taxon>Chromera</taxon>
    </lineage>
</organism>
<evidence type="ECO:0000256" key="2">
    <source>
        <dbReference type="SAM" id="SignalP"/>
    </source>
</evidence>
<feature type="chain" id="PRO_5007415019" evidence="2">
    <location>
        <begin position="27"/>
        <end position="456"/>
    </location>
</feature>
<feature type="compositionally biased region" description="Basic and acidic residues" evidence="1">
    <location>
        <begin position="127"/>
        <end position="142"/>
    </location>
</feature>
<dbReference type="VEuPathDB" id="CryptoDB:Cvel_22029"/>
<feature type="compositionally biased region" description="Acidic residues" evidence="1">
    <location>
        <begin position="89"/>
        <end position="101"/>
    </location>
</feature>
<dbReference type="AlphaFoldDB" id="A0A0K6S7W6"/>
<feature type="region of interest" description="Disordered" evidence="1">
    <location>
        <begin position="252"/>
        <end position="281"/>
    </location>
</feature>
<dbReference type="EMBL" id="CDMZ01001244">
    <property type="protein sequence ID" value="CUC09637.1"/>
    <property type="molecule type" value="Genomic_DNA"/>
</dbReference>
<dbReference type="InterPro" id="IPR029001">
    <property type="entry name" value="ITPase-like_fam"/>
</dbReference>
<keyword evidence="2" id="KW-0732">Signal</keyword>
<sequence length="456" mass="48584">MRRRPVGVGWRFCICLLFQVSRPSSAFLPPCTRCLHTEIDGSRCRQAPDSHLPRRRVTDDSLKSPFSSTLGATLDDADGFLSLGGDQGDGTEGETPSDSDGAEGTRGISREDSKEKGGSSLTEPEEAERGRGGKEKTGTWRGLKGDRQFRHFGSSMLPLRTLCSPTLKAVRDRRAKMKGSRGDIGEEGEDWQGEVLEGISGRRGIHPVGSRTLVLAAPPAMASGVRAVAEAFGLYVALLVDDLEVAVEPQGALPGFRGSPDGTLGASPAMDMDTGDEEGGSDLTGGGGLSLEDRALEKAVACVQATGVASIAESSGFEVEPAGGVGRGAHFAFDSVGLHVQKLLELLGTRGSSSGEGGLAEEGPKRTRRRGVFRCVLCFLESESAEPVFESGECACTLDLLDMRKLLVAWSSASTHLFARLQNDGVIQIVQQAEEERNETLHERHRTEGVDFQSVR</sequence>
<evidence type="ECO:0000313" key="4">
    <source>
        <dbReference type="EMBL" id="CUC09638.1"/>
    </source>
</evidence>
<name>A0A0K6S7W6_9ALVE</name>